<sequence length="73" mass="8514">MTSGIFVFSCILWMSLHIFAALVSTLLYHLFICHINFDSPVICTVCSSAIYPFMYYIILLRRDAIRDSDMHYL</sequence>
<evidence type="ECO:0000313" key="3">
    <source>
        <dbReference type="Proteomes" id="UP000006038"/>
    </source>
</evidence>
<keyword evidence="1" id="KW-1133">Transmembrane helix</keyword>
<reference evidence="2" key="2">
    <citation type="submission" date="2013-04" db="UniProtKB">
        <authorList>
            <consortium name="EnsemblPlants"/>
        </authorList>
    </citation>
    <scope>IDENTIFICATION</scope>
</reference>
<organism evidence="2">
    <name type="scientific">Oryza brachyantha</name>
    <name type="common">malo sina</name>
    <dbReference type="NCBI Taxonomy" id="4533"/>
    <lineage>
        <taxon>Eukaryota</taxon>
        <taxon>Viridiplantae</taxon>
        <taxon>Streptophyta</taxon>
        <taxon>Embryophyta</taxon>
        <taxon>Tracheophyta</taxon>
        <taxon>Spermatophyta</taxon>
        <taxon>Magnoliopsida</taxon>
        <taxon>Liliopsida</taxon>
        <taxon>Poales</taxon>
        <taxon>Poaceae</taxon>
        <taxon>BOP clade</taxon>
        <taxon>Oryzoideae</taxon>
        <taxon>Oryzeae</taxon>
        <taxon>Oryzinae</taxon>
        <taxon>Oryza</taxon>
    </lineage>
</organism>
<proteinExistence type="predicted"/>
<dbReference type="EnsemblPlants" id="OB04G23730.1">
    <property type="protein sequence ID" value="OB04G23730.1"/>
    <property type="gene ID" value="OB04G23730"/>
</dbReference>
<evidence type="ECO:0000313" key="2">
    <source>
        <dbReference type="EnsemblPlants" id="OB04G23730.1"/>
    </source>
</evidence>
<keyword evidence="3" id="KW-1185">Reference proteome</keyword>
<reference evidence="2" key="1">
    <citation type="journal article" date="2013" name="Nat. Commun.">
        <title>Whole-genome sequencing of Oryza brachyantha reveals mechanisms underlying Oryza genome evolution.</title>
        <authorList>
            <person name="Chen J."/>
            <person name="Huang Q."/>
            <person name="Gao D."/>
            <person name="Wang J."/>
            <person name="Lang Y."/>
            <person name="Liu T."/>
            <person name="Li B."/>
            <person name="Bai Z."/>
            <person name="Luis Goicoechea J."/>
            <person name="Liang C."/>
            <person name="Chen C."/>
            <person name="Zhang W."/>
            <person name="Sun S."/>
            <person name="Liao Y."/>
            <person name="Zhang X."/>
            <person name="Yang L."/>
            <person name="Song C."/>
            <person name="Wang M."/>
            <person name="Shi J."/>
            <person name="Liu G."/>
            <person name="Liu J."/>
            <person name="Zhou H."/>
            <person name="Zhou W."/>
            <person name="Yu Q."/>
            <person name="An N."/>
            <person name="Chen Y."/>
            <person name="Cai Q."/>
            <person name="Wang B."/>
            <person name="Liu B."/>
            <person name="Min J."/>
            <person name="Huang Y."/>
            <person name="Wu H."/>
            <person name="Li Z."/>
            <person name="Zhang Y."/>
            <person name="Yin Y."/>
            <person name="Song W."/>
            <person name="Jiang J."/>
            <person name="Jackson S.A."/>
            <person name="Wing R.A."/>
            <person name="Wang J."/>
            <person name="Chen M."/>
        </authorList>
    </citation>
    <scope>NUCLEOTIDE SEQUENCE [LARGE SCALE GENOMIC DNA]</scope>
    <source>
        <strain evidence="2">cv. IRGC 101232</strain>
    </source>
</reference>
<dbReference type="Proteomes" id="UP000006038">
    <property type="component" value="Chromosome 4"/>
</dbReference>
<dbReference type="HOGENOM" id="CLU_2712208_0_0_1"/>
<dbReference type="AlphaFoldDB" id="J3LYZ8"/>
<keyword evidence="1" id="KW-0472">Membrane</keyword>
<evidence type="ECO:0000256" key="1">
    <source>
        <dbReference type="SAM" id="Phobius"/>
    </source>
</evidence>
<protein>
    <submittedName>
        <fullName evidence="2">Uncharacterized protein</fullName>
    </submittedName>
</protein>
<dbReference type="Gramene" id="OB04G23730.1">
    <property type="protein sequence ID" value="OB04G23730.1"/>
    <property type="gene ID" value="OB04G23730"/>
</dbReference>
<feature type="transmembrane region" description="Helical" evidence="1">
    <location>
        <begin position="37"/>
        <end position="60"/>
    </location>
</feature>
<keyword evidence="1" id="KW-0812">Transmembrane</keyword>
<accession>J3LYZ8</accession>
<feature type="transmembrane region" description="Helical" evidence="1">
    <location>
        <begin position="5"/>
        <end position="31"/>
    </location>
</feature>
<name>J3LYZ8_ORYBR</name>